<keyword evidence="3" id="KW-1185">Reference proteome</keyword>
<feature type="region of interest" description="Disordered" evidence="1">
    <location>
        <begin position="1"/>
        <end position="34"/>
    </location>
</feature>
<evidence type="ECO:0000256" key="1">
    <source>
        <dbReference type="SAM" id="MobiDB-lite"/>
    </source>
</evidence>
<sequence length="89" mass="10131">MNPSRKSPSQEHLYGHRQKDALKAAPKRASARKCRWDTHGATSALERDDALTASSCVDNETKATRRVLRRSARLMKKRLAKVEELQTKE</sequence>
<protein>
    <submittedName>
        <fullName evidence="2">Uncharacterized protein</fullName>
    </submittedName>
</protein>
<evidence type="ECO:0000313" key="3">
    <source>
        <dbReference type="Proteomes" id="UP001196413"/>
    </source>
</evidence>
<feature type="compositionally biased region" description="Basic and acidic residues" evidence="1">
    <location>
        <begin position="13"/>
        <end position="22"/>
    </location>
</feature>
<dbReference type="EMBL" id="JAHQIW010000630">
    <property type="protein sequence ID" value="KAJ1349232.1"/>
    <property type="molecule type" value="Genomic_DNA"/>
</dbReference>
<comment type="caution">
    <text evidence="2">The sequence shown here is derived from an EMBL/GenBank/DDBJ whole genome shotgun (WGS) entry which is preliminary data.</text>
</comment>
<dbReference type="AlphaFoldDB" id="A0AAD5LYX8"/>
<accession>A0AAD5LYX8</accession>
<reference evidence="2" key="1">
    <citation type="submission" date="2021-06" db="EMBL/GenBank/DDBJ databases">
        <title>Parelaphostrongylus tenuis whole genome reference sequence.</title>
        <authorList>
            <person name="Garwood T.J."/>
            <person name="Larsen P.A."/>
            <person name="Fountain-Jones N.M."/>
            <person name="Garbe J.R."/>
            <person name="Macchietto M.G."/>
            <person name="Kania S.A."/>
            <person name="Gerhold R.W."/>
            <person name="Richards J.E."/>
            <person name="Wolf T.M."/>
        </authorList>
    </citation>
    <scope>NUCLEOTIDE SEQUENCE</scope>
    <source>
        <strain evidence="2">MNPRO001-30</strain>
        <tissue evidence="2">Meninges</tissue>
    </source>
</reference>
<dbReference type="Proteomes" id="UP001196413">
    <property type="component" value="Unassembled WGS sequence"/>
</dbReference>
<proteinExistence type="predicted"/>
<name>A0AAD5LYX8_PARTN</name>
<evidence type="ECO:0000313" key="2">
    <source>
        <dbReference type="EMBL" id="KAJ1349232.1"/>
    </source>
</evidence>
<gene>
    <name evidence="2" type="ORF">KIN20_004706</name>
</gene>
<organism evidence="2 3">
    <name type="scientific">Parelaphostrongylus tenuis</name>
    <name type="common">Meningeal worm</name>
    <dbReference type="NCBI Taxonomy" id="148309"/>
    <lineage>
        <taxon>Eukaryota</taxon>
        <taxon>Metazoa</taxon>
        <taxon>Ecdysozoa</taxon>
        <taxon>Nematoda</taxon>
        <taxon>Chromadorea</taxon>
        <taxon>Rhabditida</taxon>
        <taxon>Rhabditina</taxon>
        <taxon>Rhabditomorpha</taxon>
        <taxon>Strongyloidea</taxon>
        <taxon>Metastrongylidae</taxon>
        <taxon>Parelaphostrongylus</taxon>
    </lineage>
</organism>